<dbReference type="Proteomes" id="UP001152300">
    <property type="component" value="Unassembled WGS sequence"/>
</dbReference>
<keyword evidence="2" id="KW-1185">Reference proteome</keyword>
<dbReference type="OrthoDB" id="3560226at2759"/>
<comment type="caution">
    <text evidence="1">The sequence shown here is derived from an EMBL/GenBank/DDBJ whole genome shotgun (WGS) entry which is preliminary data.</text>
</comment>
<accession>A0A9X0DIL0</accession>
<reference evidence="1" key="1">
    <citation type="submission" date="2022-11" db="EMBL/GenBank/DDBJ databases">
        <title>Genome Resource of Sclerotinia nivalis Strain SnTB1, a Plant Pathogen Isolated from American Ginseng.</title>
        <authorList>
            <person name="Fan S."/>
        </authorList>
    </citation>
    <scope>NUCLEOTIDE SEQUENCE</scope>
    <source>
        <strain evidence="1">SnTB1</strain>
    </source>
</reference>
<organism evidence="1 2">
    <name type="scientific">Sclerotinia nivalis</name>
    <dbReference type="NCBI Taxonomy" id="352851"/>
    <lineage>
        <taxon>Eukaryota</taxon>
        <taxon>Fungi</taxon>
        <taxon>Dikarya</taxon>
        <taxon>Ascomycota</taxon>
        <taxon>Pezizomycotina</taxon>
        <taxon>Leotiomycetes</taxon>
        <taxon>Helotiales</taxon>
        <taxon>Sclerotiniaceae</taxon>
        <taxon>Sclerotinia</taxon>
    </lineage>
</organism>
<name>A0A9X0DIL0_9HELO</name>
<evidence type="ECO:0000313" key="1">
    <source>
        <dbReference type="EMBL" id="KAJ8063750.1"/>
    </source>
</evidence>
<protein>
    <submittedName>
        <fullName evidence="1">Uncharacterized protein</fullName>
    </submittedName>
</protein>
<proteinExistence type="predicted"/>
<dbReference type="AlphaFoldDB" id="A0A9X0DIL0"/>
<dbReference type="EMBL" id="JAPEIS010000008">
    <property type="protein sequence ID" value="KAJ8063750.1"/>
    <property type="molecule type" value="Genomic_DNA"/>
</dbReference>
<sequence length="107" mass="11314">MKIIDVVSAVHTCKTTVVSDVSFIHALITSVRTTAVGQKWLAEEIVKVLKHIVSVLTVAVNGVSGRTLPAVVKIVVTEVTDIITILSDAKTIVLQIVQVLSDLGGSL</sequence>
<evidence type="ECO:0000313" key="2">
    <source>
        <dbReference type="Proteomes" id="UP001152300"/>
    </source>
</evidence>
<gene>
    <name evidence="1" type="ORF">OCU04_007613</name>
</gene>